<evidence type="ECO:0000313" key="3">
    <source>
        <dbReference type="Proteomes" id="UP001589838"/>
    </source>
</evidence>
<comment type="caution">
    <text evidence="2">The sequence shown here is derived from an EMBL/GenBank/DDBJ whole genome shotgun (WGS) entry which is preliminary data.</text>
</comment>
<evidence type="ECO:0000313" key="2">
    <source>
        <dbReference type="EMBL" id="MFC0469127.1"/>
    </source>
</evidence>
<evidence type="ECO:0000256" key="1">
    <source>
        <dbReference type="SAM" id="MobiDB-lite"/>
    </source>
</evidence>
<keyword evidence="3" id="KW-1185">Reference proteome</keyword>
<gene>
    <name evidence="2" type="ORF">ACFFHM_00725</name>
</gene>
<accession>A0ABV6K874</accession>
<sequence length="180" mass="20505">MKTLMIVVVIGLLLQAVSEQKTIVQADDVKQAQEQEDRNQTGDKPDTFEKESVKMVLTEYERAFLAVVHDTNDTLKLNNYTTKQELVEYFQQLMSVELATSLVDAYFTEKKGGLFVVATEPPTFLEEGQPFTVTTNGDGSATVTQEHNNDFMGHVQVEFTLAKQEDRWMIIDVQHNYFDD</sequence>
<dbReference type="RefSeq" id="WP_335958304.1">
    <property type="nucleotide sequence ID" value="NZ_JAXBLX010000001.1"/>
</dbReference>
<organism evidence="2 3">
    <name type="scientific">Halalkalibacter kiskunsagensis</name>
    <dbReference type="NCBI Taxonomy" id="1548599"/>
    <lineage>
        <taxon>Bacteria</taxon>
        <taxon>Bacillati</taxon>
        <taxon>Bacillota</taxon>
        <taxon>Bacilli</taxon>
        <taxon>Bacillales</taxon>
        <taxon>Bacillaceae</taxon>
        <taxon>Halalkalibacter</taxon>
    </lineage>
</organism>
<feature type="region of interest" description="Disordered" evidence="1">
    <location>
        <begin position="28"/>
        <end position="47"/>
    </location>
</feature>
<name>A0ABV6K874_9BACI</name>
<proteinExistence type="predicted"/>
<dbReference type="EMBL" id="JBHLUX010000001">
    <property type="protein sequence ID" value="MFC0469127.1"/>
    <property type="molecule type" value="Genomic_DNA"/>
</dbReference>
<reference evidence="2 3" key="1">
    <citation type="submission" date="2024-09" db="EMBL/GenBank/DDBJ databases">
        <authorList>
            <person name="Sun Q."/>
            <person name="Mori K."/>
        </authorList>
    </citation>
    <scope>NUCLEOTIDE SEQUENCE [LARGE SCALE GENOMIC DNA]</scope>
    <source>
        <strain evidence="2 3">NCAIM B.02610</strain>
    </source>
</reference>
<dbReference type="Proteomes" id="UP001589838">
    <property type="component" value="Unassembled WGS sequence"/>
</dbReference>
<protein>
    <submittedName>
        <fullName evidence="2">Uncharacterized protein</fullName>
    </submittedName>
</protein>